<accession>A0A151XFM3</accession>
<keyword evidence="2" id="KW-1185">Reference proteome</keyword>
<reference evidence="1 2" key="1">
    <citation type="submission" date="2015-09" db="EMBL/GenBank/DDBJ databases">
        <title>Trachymyrmex zeteki WGS genome.</title>
        <authorList>
            <person name="Nygaard S."/>
            <person name="Hu H."/>
            <person name="Boomsma J."/>
            <person name="Zhang G."/>
        </authorList>
    </citation>
    <scope>NUCLEOTIDE SEQUENCE [LARGE SCALE GENOMIC DNA]</scope>
    <source>
        <strain evidence="1">Tzet28-1</strain>
        <tissue evidence="1">Whole body</tissue>
    </source>
</reference>
<evidence type="ECO:0000313" key="1">
    <source>
        <dbReference type="EMBL" id="KYQ59157.1"/>
    </source>
</evidence>
<organism evidence="1 2">
    <name type="scientific">Mycetomoellerius zeteki</name>
    <dbReference type="NCBI Taxonomy" id="64791"/>
    <lineage>
        <taxon>Eukaryota</taxon>
        <taxon>Metazoa</taxon>
        <taxon>Ecdysozoa</taxon>
        <taxon>Arthropoda</taxon>
        <taxon>Hexapoda</taxon>
        <taxon>Insecta</taxon>
        <taxon>Pterygota</taxon>
        <taxon>Neoptera</taxon>
        <taxon>Endopterygota</taxon>
        <taxon>Hymenoptera</taxon>
        <taxon>Apocrita</taxon>
        <taxon>Aculeata</taxon>
        <taxon>Formicoidea</taxon>
        <taxon>Formicidae</taxon>
        <taxon>Myrmicinae</taxon>
        <taxon>Mycetomoellerius</taxon>
    </lineage>
</organism>
<protein>
    <submittedName>
        <fullName evidence="1">Uncharacterized protein</fullName>
    </submittedName>
</protein>
<sequence>MPLRMTMGTPVVIRNTRQHAHMMSRDKRSWLVTRMKEISHKGAYLPLCSRGSNLALDAVAAQCRHVFSYEHDSLMLRTVLLLGRLLLETPSLGIHTLEPDWLLRRSVEFNSATRGVLKLFVTSITCAAATPE</sequence>
<proteinExistence type="predicted"/>
<gene>
    <name evidence="1" type="ORF">ALC60_01742</name>
</gene>
<dbReference type="AlphaFoldDB" id="A0A151XFM3"/>
<name>A0A151XFM3_9HYME</name>
<dbReference type="EMBL" id="KQ982182">
    <property type="protein sequence ID" value="KYQ59157.1"/>
    <property type="molecule type" value="Genomic_DNA"/>
</dbReference>
<evidence type="ECO:0000313" key="2">
    <source>
        <dbReference type="Proteomes" id="UP000075809"/>
    </source>
</evidence>
<dbReference type="Proteomes" id="UP000075809">
    <property type="component" value="Unassembled WGS sequence"/>
</dbReference>